<dbReference type="InterPro" id="IPR020040">
    <property type="entry name" value="Ribosomal_uL6_a/b-dom"/>
</dbReference>
<dbReference type="GO" id="GO:0002181">
    <property type="term" value="P:cytoplasmic translation"/>
    <property type="evidence" value="ECO:0007669"/>
    <property type="project" value="TreeGrafter"/>
</dbReference>
<reference evidence="8 9" key="1">
    <citation type="submission" date="2018-07" db="EMBL/GenBank/DDBJ databases">
        <title>Comparative genomics of the Candidatus Parilichlamydiaceae reveals evidence of convergent evolution and genome reduction in the phylum Chlamydiae.</title>
        <authorList>
            <person name="Taylor-Brown A."/>
            <person name="Polkinghorne A."/>
        </authorList>
    </citation>
    <scope>NUCLEOTIDE SEQUENCE [LARGE SCALE GENOMIC DNA]</scope>
    <source>
        <strain evidence="8 9">Hat2</strain>
    </source>
</reference>
<dbReference type="GO" id="GO:0019843">
    <property type="term" value="F:rRNA binding"/>
    <property type="evidence" value="ECO:0007669"/>
    <property type="project" value="UniProtKB-UniRule"/>
</dbReference>
<keyword evidence="2 4" id="KW-0689">Ribosomal protein</keyword>
<dbReference type="InterPro" id="IPR036789">
    <property type="entry name" value="Ribosomal_uL6-like_a/b-dom_sf"/>
</dbReference>
<proteinExistence type="inferred from homology"/>
<comment type="caution">
    <text evidence="8">The sequence shown here is derived from an EMBL/GenBank/DDBJ whole genome shotgun (WGS) entry which is preliminary data.</text>
</comment>
<keyword evidence="9" id="KW-1185">Reference proteome</keyword>
<dbReference type="InterPro" id="IPR019906">
    <property type="entry name" value="Ribosomal_uL6_bac-type"/>
</dbReference>
<dbReference type="RefSeq" id="WP_114544487.1">
    <property type="nucleotide sequence ID" value="NZ_QQBG01000017.1"/>
</dbReference>
<dbReference type="Pfam" id="PF00347">
    <property type="entry name" value="Ribosomal_L6"/>
    <property type="match status" value="2"/>
</dbReference>
<evidence type="ECO:0000256" key="6">
    <source>
        <dbReference type="RuleBase" id="RU003870"/>
    </source>
</evidence>
<evidence type="ECO:0000313" key="8">
    <source>
        <dbReference type="EMBL" id="RDB31392.1"/>
    </source>
</evidence>
<dbReference type="PANTHER" id="PTHR11655">
    <property type="entry name" value="60S/50S RIBOSOMAL PROTEIN L6/L9"/>
    <property type="match status" value="1"/>
</dbReference>
<comment type="subunit">
    <text evidence="4">Part of the 50S ribosomal subunit.</text>
</comment>
<dbReference type="NCBIfam" id="TIGR03654">
    <property type="entry name" value="L6_bact"/>
    <property type="match status" value="1"/>
</dbReference>
<dbReference type="Gene3D" id="3.90.930.12">
    <property type="entry name" value="Ribosomal protein L6, alpha-beta domain"/>
    <property type="match status" value="2"/>
</dbReference>
<evidence type="ECO:0000313" key="9">
    <source>
        <dbReference type="Proteomes" id="UP000253816"/>
    </source>
</evidence>
<organism evidence="8 9">
    <name type="scientific">Candidatus Similichlamydia laticola</name>
    <dbReference type="NCBI Taxonomy" id="2170265"/>
    <lineage>
        <taxon>Bacteria</taxon>
        <taxon>Pseudomonadati</taxon>
        <taxon>Chlamydiota</taxon>
        <taxon>Chlamydiia</taxon>
        <taxon>Parachlamydiales</taxon>
        <taxon>Candidatus Parilichlamydiaceae</taxon>
        <taxon>Candidatus Similichlamydia</taxon>
    </lineage>
</organism>
<dbReference type="Proteomes" id="UP000253816">
    <property type="component" value="Unassembled WGS sequence"/>
</dbReference>
<comment type="similarity">
    <text evidence="1 4 5">Belongs to the universal ribosomal protein uL6 family.</text>
</comment>
<dbReference type="GO" id="GO:0003735">
    <property type="term" value="F:structural constituent of ribosome"/>
    <property type="evidence" value="ECO:0007669"/>
    <property type="project" value="UniProtKB-UniRule"/>
</dbReference>
<keyword evidence="3 4" id="KW-0687">Ribonucleoprotein</keyword>
<dbReference type="PANTHER" id="PTHR11655:SF14">
    <property type="entry name" value="LARGE RIBOSOMAL SUBUNIT PROTEIN UL6M"/>
    <property type="match status" value="1"/>
</dbReference>
<dbReference type="EMBL" id="QQBG01000017">
    <property type="protein sequence ID" value="RDB31392.1"/>
    <property type="molecule type" value="Genomic_DNA"/>
</dbReference>
<dbReference type="HAMAP" id="MF_01365_B">
    <property type="entry name" value="Ribosomal_uL6_B"/>
    <property type="match status" value="1"/>
</dbReference>
<comment type="function">
    <text evidence="4 6">This protein binds to the 23S rRNA, and is important in its secondary structure. It is located near the subunit interface in the base of the L7/L12 stalk, and near the tRNA binding site of the peptidyltransferase center.</text>
</comment>
<dbReference type="PIRSF" id="PIRSF002162">
    <property type="entry name" value="Ribosomal_L6"/>
    <property type="match status" value="1"/>
</dbReference>
<gene>
    <name evidence="4" type="primary">rplF</name>
    <name evidence="8" type="ORF">HAT2_00503</name>
</gene>
<dbReference type="AlphaFoldDB" id="A0A369KCR6"/>
<keyword evidence="4 6" id="KW-0694">RNA-binding</keyword>
<keyword evidence="4 6" id="KW-0699">rRNA-binding</keyword>
<dbReference type="PRINTS" id="PR00059">
    <property type="entry name" value="RIBOSOMALL6"/>
</dbReference>
<accession>A0A369KCR6</accession>
<evidence type="ECO:0000256" key="1">
    <source>
        <dbReference type="ARBA" id="ARBA00009356"/>
    </source>
</evidence>
<evidence type="ECO:0000256" key="2">
    <source>
        <dbReference type="ARBA" id="ARBA00022980"/>
    </source>
</evidence>
<name>A0A369KCR6_9BACT</name>
<dbReference type="InterPro" id="IPR000702">
    <property type="entry name" value="Ribosomal_uL6-like"/>
</dbReference>
<evidence type="ECO:0000256" key="3">
    <source>
        <dbReference type="ARBA" id="ARBA00023274"/>
    </source>
</evidence>
<evidence type="ECO:0000256" key="4">
    <source>
        <dbReference type="HAMAP-Rule" id="MF_01365"/>
    </source>
</evidence>
<dbReference type="SUPFAM" id="SSF56053">
    <property type="entry name" value="Ribosomal protein L6"/>
    <property type="match status" value="2"/>
</dbReference>
<feature type="domain" description="Large ribosomal subunit protein uL6 alpha-beta" evidence="7">
    <location>
        <begin position="91"/>
        <end position="166"/>
    </location>
</feature>
<evidence type="ECO:0000259" key="7">
    <source>
        <dbReference type="Pfam" id="PF00347"/>
    </source>
</evidence>
<sequence>MSRKAKMPLKLPKGVDLVRSGSEVCVKGPKGSLSLELAQGLDVRREGSSVVVGVASGYSFRRTALLGLSWALLRNMIHGVSEGFEKKLELVGVGYRASIKGGMLDLQLGYSHPTQLEIPKGISVQAELKSPVIVVSGIDKQQVGQFAAEIRAMRKPEPYQGKGVRYLGEILRRKAGKAGGKSGKKK</sequence>
<dbReference type="GO" id="GO:0022625">
    <property type="term" value="C:cytosolic large ribosomal subunit"/>
    <property type="evidence" value="ECO:0007669"/>
    <property type="project" value="UniProtKB-UniRule"/>
</dbReference>
<dbReference type="FunFam" id="3.90.930.12:FF:000001">
    <property type="entry name" value="50S ribosomal protein L6"/>
    <property type="match status" value="1"/>
</dbReference>
<feature type="domain" description="Large ribosomal subunit protein uL6 alpha-beta" evidence="7">
    <location>
        <begin position="12"/>
        <end position="83"/>
    </location>
</feature>
<evidence type="ECO:0000256" key="5">
    <source>
        <dbReference type="RuleBase" id="RU003869"/>
    </source>
</evidence>
<dbReference type="OrthoDB" id="9805007at2"/>
<protein>
    <recommendedName>
        <fullName evidence="4">Large ribosomal subunit protein uL6</fullName>
    </recommendedName>
</protein>